<protein>
    <submittedName>
        <fullName evidence="1">Head fiber protein</fullName>
    </submittedName>
</protein>
<dbReference type="EMBL" id="BK015294">
    <property type="protein sequence ID" value="DAD99817.1"/>
    <property type="molecule type" value="Genomic_DNA"/>
</dbReference>
<proteinExistence type="predicted"/>
<accession>A0A8S5NYK4</accession>
<organism evidence="1">
    <name type="scientific">Myoviridae sp. ct7Q419</name>
    <dbReference type="NCBI Taxonomy" id="2825038"/>
    <lineage>
        <taxon>Viruses</taxon>
        <taxon>Duplodnaviria</taxon>
        <taxon>Heunggongvirae</taxon>
        <taxon>Uroviricota</taxon>
        <taxon>Caudoviricetes</taxon>
    </lineage>
</organism>
<name>A0A8S5NYK4_9CAUD</name>
<sequence>MVNSAKSVLSRHIAETGHASFTKVDAVPAASEAKDNVLYLVMNADTGFYDIYAKVDTEVVRLDDVSVNLDNYSTTEQMNEAIATAIANKVDKVDGKGLSTEDFTTALKEKLVALPEGAEANYVKSVSDEFTVSAEGKLEVKEVAPAKVTGLPDALAGKVDKVAGKGLSANDYTDEEKEKLGGVEAGANKNLIEIIKLAGAALNISEKAVNIPFAGDTAGVVTSSTGENKVAVAEDGSMEVNSLNMNKLVQSDGDTLILDGGNAAV</sequence>
<reference evidence="1" key="1">
    <citation type="journal article" date="2021" name="Proc. Natl. Acad. Sci. U.S.A.">
        <title>A Catalog of Tens of Thousands of Viruses from Human Metagenomes Reveals Hidden Associations with Chronic Diseases.</title>
        <authorList>
            <person name="Tisza M.J."/>
            <person name="Buck C.B."/>
        </authorList>
    </citation>
    <scope>NUCLEOTIDE SEQUENCE</scope>
    <source>
        <strain evidence="1">Ct7Q419</strain>
    </source>
</reference>
<evidence type="ECO:0000313" key="1">
    <source>
        <dbReference type="EMBL" id="DAD99817.1"/>
    </source>
</evidence>